<gene>
    <name evidence="3" type="ORF">CIT31_18205</name>
</gene>
<dbReference type="EMBL" id="NPKH01000023">
    <property type="protein sequence ID" value="PAP94248.1"/>
    <property type="molecule type" value="Genomic_DNA"/>
</dbReference>
<feature type="compositionally biased region" description="Basic and acidic residues" evidence="1">
    <location>
        <begin position="1"/>
        <end position="14"/>
    </location>
</feature>
<sequence>MAARRDQTTAKARGDIQAGATQDKTPGFDPAAAPEATDAEAADVPSPVAEARPRRQPEFTNEASFGDAMRRPVGSEPDLQPRSNWPVLVIAAVVLVAAAVFVIAAMLR</sequence>
<evidence type="ECO:0000313" key="4">
    <source>
        <dbReference type="Proteomes" id="UP000215931"/>
    </source>
</evidence>
<accession>A0A271KEN1</accession>
<dbReference type="RefSeq" id="WP_029356296.1">
    <property type="nucleotide sequence ID" value="NZ_NPKH01000023.1"/>
</dbReference>
<evidence type="ECO:0000256" key="2">
    <source>
        <dbReference type="SAM" id="Phobius"/>
    </source>
</evidence>
<feature type="region of interest" description="Disordered" evidence="1">
    <location>
        <begin position="1"/>
        <end position="81"/>
    </location>
</feature>
<dbReference type="OrthoDB" id="8283114at2"/>
<keyword evidence="2" id="KW-0472">Membrane</keyword>
<keyword evidence="2" id="KW-1133">Transmembrane helix</keyword>
<organism evidence="3 4">
    <name type="scientific">Mesorhizobium wenxiniae</name>
    <dbReference type="NCBI Taxonomy" id="2014805"/>
    <lineage>
        <taxon>Bacteria</taxon>
        <taxon>Pseudomonadati</taxon>
        <taxon>Pseudomonadota</taxon>
        <taxon>Alphaproteobacteria</taxon>
        <taxon>Hyphomicrobiales</taxon>
        <taxon>Phyllobacteriaceae</taxon>
        <taxon>Mesorhizobium</taxon>
    </lineage>
</organism>
<dbReference type="Proteomes" id="UP000215931">
    <property type="component" value="Unassembled WGS sequence"/>
</dbReference>
<name>A0A271KEN1_9HYPH</name>
<proteinExistence type="predicted"/>
<evidence type="ECO:0000256" key="1">
    <source>
        <dbReference type="SAM" id="MobiDB-lite"/>
    </source>
</evidence>
<keyword evidence="2" id="KW-0812">Transmembrane</keyword>
<evidence type="ECO:0000313" key="3">
    <source>
        <dbReference type="EMBL" id="PAP94248.1"/>
    </source>
</evidence>
<reference evidence="3 4" key="1">
    <citation type="submission" date="2017-08" db="EMBL/GenBank/DDBJ databases">
        <title>Mesorhizobium wenxinae sp. nov., a novel rhizobial species isolated from root nodules of chickpea (Cicer arietinum L.).</title>
        <authorList>
            <person name="Zhang J."/>
        </authorList>
    </citation>
    <scope>NUCLEOTIDE SEQUENCE [LARGE SCALE GENOMIC DNA]</scope>
    <source>
        <strain evidence="4">WYCCWR 10019</strain>
    </source>
</reference>
<feature type="transmembrane region" description="Helical" evidence="2">
    <location>
        <begin position="85"/>
        <end position="107"/>
    </location>
</feature>
<comment type="caution">
    <text evidence="3">The sequence shown here is derived from an EMBL/GenBank/DDBJ whole genome shotgun (WGS) entry which is preliminary data.</text>
</comment>
<keyword evidence="4" id="KW-1185">Reference proteome</keyword>
<protein>
    <submittedName>
        <fullName evidence="3">Uncharacterized protein</fullName>
    </submittedName>
</protein>
<dbReference type="AlphaFoldDB" id="A0A271KEN1"/>